<protein>
    <submittedName>
        <fullName evidence="3">Uncharacterized protein</fullName>
    </submittedName>
</protein>
<dbReference type="Gene3D" id="1.10.340.50">
    <property type="match status" value="1"/>
</dbReference>
<evidence type="ECO:0000313" key="5">
    <source>
        <dbReference type="Proteomes" id="UP000565205"/>
    </source>
</evidence>
<reference evidence="3 5" key="1">
    <citation type="submission" date="2020-06" db="EMBL/GenBank/DDBJ databases">
        <title>Description of novel acetic acid bacteria.</title>
        <authorList>
            <person name="Sombolestani A."/>
        </authorList>
    </citation>
    <scope>NUCLEOTIDE SEQUENCE [LARGE SCALE GENOMIC DNA]</scope>
    <source>
        <strain evidence="3 5">LMG 26838</strain>
    </source>
</reference>
<evidence type="ECO:0000313" key="4">
    <source>
        <dbReference type="Proteomes" id="UP000557688"/>
    </source>
</evidence>
<dbReference type="Proteomes" id="UP000565205">
    <property type="component" value="Unassembled WGS sequence"/>
</dbReference>
<dbReference type="AlphaFoldDB" id="A0A850NMS0"/>
<keyword evidence="4" id="KW-1185">Reference proteome</keyword>
<evidence type="ECO:0000313" key="3">
    <source>
        <dbReference type="EMBL" id="NVN29186.1"/>
    </source>
</evidence>
<dbReference type="Proteomes" id="UP000557688">
    <property type="component" value="Unassembled WGS sequence"/>
</dbReference>
<dbReference type="RefSeq" id="WP_176621915.1">
    <property type="nucleotide sequence ID" value="NZ_JABXXQ010000017.1"/>
</dbReference>
<sequence>MPFDSQNYLRGLKHISPNVASSAASVLHAIDLNQNIGRHHITLSGDISQPLQRAVAVAQAAAPHLAPLAAYMIPHLPGRPRAGAEMSSAQQMFLGDAILQPLFTPNSPEWCNALVIDCDAQTAVEALQHLPPYVRPTLVIDAASGRCSAIVQLESPVRMTNNKPGGRRDPRGTLWYAGALIAAALDGTLLPHVALVRSPWALLKNVPGHETAQGFSDPQTVPVDLAHKTIIGTPDMLLTEIVHQLHQTYGHLVLRSQESGKRRPGPQEPAAEGTNRGLFDRLRAWAFERHEMDADTIAGQAEAINHSFAWPLPPDEVASVAANITVFMQTRFIPGEPARTVNRGVMQLAGDTEHTLREKQAAGADYAAYTKRLRTERRIADIVYDWNPADRITQAGLAAALEMSTKTMKRAWGAGLETLVDEVPEMRADEPHYFRGRRCSAWNRMAQNPLRDIVAAHNSWADEIAACDALAAQCQLAASMDEIESMRAGLPKVSYKENEVQEMLPDAVRKARGAVHSAFLKRRRELLSADPVAREQNRAADIEVEDWEPTPAQEDEESRLFSLRNSIRMSVMLDQMV</sequence>
<reference evidence="2 4" key="2">
    <citation type="submission" date="2020-08" db="EMBL/GenBank/DDBJ databases">
        <title>Genomic Encyclopedia of Type Strains, Phase III (KMG-III): the genomes of soil and plant-associated and newly described type strains.</title>
        <authorList>
            <person name="Whitman W."/>
        </authorList>
    </citation>
    <scope>NUCLEOTIDE SEQUENCE [LARGE SCALE GENOMIC DNA]</scope>
    <source>
        <strain evidence="2 4">CECT 8088</strain>
    </source>
</reference>
<dbReference type="EMBL" id="JABXXQ010000017">
    <property type="protein sequence ID" value="NVN29186.1"/>
    <property type="molecule type" value="Genomic_DNA"/>
</dbReference>
<dbReference type="EMBL" id="JACHXV010000009">
    <property type="protein sequence ID" value="MBB3174543.1"/>
    <property type="molecule type" value="Genomic_DNA"/>
</dbReference>
<feature type="region of interest" description="Disordered" evidence="1">
    <location>
        <begin position="255"/>
        <end position="275"/>
    </location>
</feature>
<comment type="caution">
    <text evidence="3">The sequence shown here is derived from an EMBL/GenBank/DDBJ whole genome shotgun (WGS) entry which is preliminary data.</text>
</comment>
<organism evidence="3 5">
    <name type="scientific">Endobacter medicaginis</name>
    <dbReference type="NCBI Taxonomy" id="1181271"/>
    <lineage>
        <taxon>Bacteria</taxon>
        <taxon>Pseudomonadati</taxon>
        <taxon>Pseudomonadota</taxon>
        <taxon>Alphaproteobacteria</taxon>
        <taxon>Acetobacterales</taxon>
        <taxon>Acetobacteraceae</taxon>
        <taxon>Endobacter</taxon>
    </lineage>
</organism>
<name>A0A850NMS0_9PROT</name>
<proteinExistence type="predicted"/>
<evidence type="ECO:0000313" key="2">
    <source>
        <dbReference type="EMBL" id="MBB3174543.1"/>
    </source>
</evidence>
<evidence type="ECO:0000256" key="1">
    <source>
        <dbReference type="SAM" id="MobiDB-lite"/>
    </source>
</evidence>
<gene>
    <name evidence="2" type="ORF">FHR90_002388</name>
    <name evidence="3" type="ORF">HUK83_02350</name>
</gene>
<accession>A0A850NMS0</accession>